<proteinExistence type="predicted"/>
<dbReference type="Proteomes" id="UP000067448">
    <property type="component" value="Unassembled WGS sequence"/>
</dbReference>
<reference evidence="2 3" key="2">
    <citation type="journal article" date="2016" name="Genome Announc.">
        <title>Draft Genome Sequences of Streptomyces scabiei S58, Streptomyces turgidiscabies T45, and Streptomyces acidiscabies a10, the Pathogens of Potato Common Scab, Isolated in Japan.</title>
        <authorList>
            <person name="Tomihama T."/>
            <person name="Nishi Y."/>
            <person name="Sakai M."/>
            <person name="Ikenaga M."/>
            <person name="Okubo T."/>
            <person name="Ikeda S."/>
        </authorList>
    </citation>
    <scope>NUCLEOTIDE SEQUENCE [LARGE SCALE GENOMIC DNA]</scope>
    <source>
        <strain evidence="2 3">S58</strain>
    </source>
</reference>
<reference evidence="3" key="1">
    <citation type="submission" date="2015-11" db="EMBL/GenBank/DDBJ databases">
        <authorList>
            <consortium name="Cross-ministerial Strategic Innovation Promotion Program (SIP) consortium"/>
            <person name="Tomihama T."/>
            <person name="Ikenaga M."/>
            <person name="Sakai M."/>
            <person name="Okubo T."/>
            <person name="Ikeda S."/>
        </authorList>
    </citation>
    <scope>NUCLEOTIDE SEQUENCE [LARGE SCALE GENOMIC DNA]</scope>
    <source>
        <strain evidence="3">S58</strain>
    </source>
</reference>
<feature type="compositionally biased region" description="Basic and acidic residues" evidence="1">
    <location>
        <begin position="54"/>
        <end position="66"/>
    </location>
</feature>
<organism evidence="2 3">
    <name type="scientific">Streptomyces scabiei</name>
    <dbReference type="NCBI Taxonomy" id="1930"/>
    <lineage>
        <taxon>Bacteria</taxon>
        <taxon>Bacillati</taxon>
        <taxon>Actinomycetota</taxon>
        <taxon>Actinomycetes</taxon>
        <taxon>Kitasatosporales</taxon>
        <taxon>Streptomycetaceae</taxon>
        <taxon>Streptomyces</taxon>
    </lineage>
</organism>
<sequence>MTHQDNEQAHADWLAESHRRAQASAFIWAERADEAYELARRFEDRAQSWTPKPAHRETIDSERAQSREQAALYTDARQLAEMWARVATVLVPPPAPLELVSFGPEPEPIDG</sequence>
<name>A0A100JLV0_STRSC</name>
<feature type="region of interest" description="Disordered" evidence="1">
    <location>
        <begin position="46"/>
        <end position="66"/>
    </location>
</feature>
<gene>
    <name evidence="2" type="ORF">SsS58_02259</name>
</gene>
<dbReference type="OrthoDB" id="4335114at2"/>
<accession>A0A100JLV0</accession>
<evidence type="ECO:0000313" key="3">
    <source>
        <dbReference type="Proteomes" id="UP000067448"/>
    </source>
</evidence>
<evidence type="ECO:0000256" key="1">
    <source>
        <dbReference type="SAM" id="MobiDB-lite"/>
    </source>
</evidence>
<protein>
    <submittedName>
        <fullName evidence="2">Uncharacterized protein</fullName>
    </submittedName>
</protein>
<dbReference type="RefSeq" id="WP_059079757.1">
    <property type="nucleotide sequence ID" value="NZ_BCMM01000008.1"/>
</dbReference>
<reference evidence="3" key="3">
    <citation type="submission" date="2016-02" db="EMBL/GenBank/DDBJ databases">
        <title>Draft genome of pathogenic Streptomyces sp. in Japan.</title>
        <authorList>
            <person name="Tomihama T."/>
            <person name="Ikenaga M."/>
            <person name="Sakai M."/>
            <person name="Okubo T."/>
            <person name="Ikeda S."/>
        </authorList>
    </citation>
    <scope>NUCLEOTIDE SEQUENCE [LARGE SCALE GENOMIC DNA]</scope>
    <source>
        <strain evidence="3">S58</strain>
    </source>
</reference>
<evidence type="ECO:0000313" key="2">
    <source>
        <dbReference type="EMBL" id="GAQ61905.1"/>
    </source>
</evidence>
<comment type="caution">
    <text evidence="2">The sequence shown here is derived from an EMBL/GenBank/DDBJ whole genome shotgun (WGS) entry which is preliminary data.</text>
</comment>
<dbReference type="AlphaFoldDB" id="A0A100JLV0"/>
<dbReference type="EMBL" id="BCMM01000008">
    <property type="protein sequence ID" value="GAQ61905.1"/>
    <property type="molecule type" value="Genomic_DNA"/>
</dbReference>